<evidence type="ECO:0000259" key="1">
    <source>
        <dbReference type="PROSITE" id="PS51725"/>
    </source>
</evidence>
<dbReference type="PATRIC" id="fig|48936.3.peg.1346"/>
<proteinExistence type="predicted"/>
<gene>
    <name evidence="2" type="ORF">NJ75_01345</name>
</gene>
<dbReference type="InterPro" id="IPR050744">
    <property type="entry name" value="AI-2_Isomerase_LsrG"/>
</dbReference>
<dbReference type="PANTHER" id="PTHR33336:SF15">
    <property type="entry name" value="ABM DOMAIN-CONTAINING PROTEIN"/>
    <property type="match status" value="1"/>
</dbReference>
<evidence type="ECO:0000313" key="2">
    <source>
        <dbReference type="EMBL" id="KHS48156.1"/>
    </source>
</evidence>
<dbReference type="GO" id="GO:0004497">
    <property type="term" value="F:monooxygenase activity"/>
    <property type="evidence" value="ECO:0007669"/>
    <property type="project" value="UniProtKB-KW"/>
</dbReference>
<dbReference type="InterPro" id="IPR007138">
    <property type="entry name" value="ABM_dom"/>
</dbReference>
<keyword evidence="3" id="KW-1185">Reference proteome</keyword>
<dbReference type="EMBL" id="JRVC01000005">
    <property type="protein sequence ID" value="KHS48156.1"/>
    <property type="molecule type" value="Genomic_DNA"/>
</dbReference>
<sequence length="99" mass="11214">MIIVMGTVRVPVENIEAIRPMMAKVIAATLAEDGCIQYAYAQDVLDPELIHIAEKWRDMGALKAHFQTEHMKAWAQERATLGLFERKIRVFESDEGAEV</sequence>
<dbReference type="Proteomes" id="UP000031338">
    <property type="component" value="Unassembled WGS sequence"/>
</dbReference>
<dbReference type="RefSeq" id="WP_039332704.1">
    <property type="nucleotide sequence ID" value="NZ_JRVC01000005.1"/>
</dbReference>
<accession>A0A0B8ZPQ0</accession>
<keyword evidence="2" id="KW-0503">Monooxygenase</keyword>
<dbReference type="InterPro" id="IPR011008">
    <property type="entry name" value="Dimeric_a/b-barrel"/>
</dbReference>
<comment type="caution">
    <text evidence="2">The sequence shown here is derived from an EMBL/GenBank/DDBJ whole genome shotgun (WGS) entry which is preliminary data.</text>
</comment>
<dbReference type="PROSITE" id="PS51725">
    <property type="entry name" value="ABM"/>
    <property type="match status" value="1"/>
</dbReference>
<name>A0A0B8ZPQ0_9SPHN</name>
<reference evidence="2 3" key="1">
    <citation type="submission" date="2014-10" db="EMBL/GenBank/DDBJ databases">
        <title>Draft genome sequence of Novosphingobium subterraneum DSM 12447.</title>
        <authorList>
            <person name="Gan H.M."/>
            <person name="Gan H.Y."/>
            <person name="Savka M.A."/>
        </authorList>
    </citation>
    <scope>NUCLEOTIDE SEQUENCE [LARGE SCALE GENOMIC DNA]</scope>
    <source>
        <strain evidence="2 3">DSM 12447</strain>
    </source>
</reference>
<dbReference type="STRING" id="48936.NJ75_01345"/>
<dbReference type="Gene3D" id="3.30.70.100">
    <property type="match status" value="1"/>
</dbReference>
<organism evidence="2 3">
    <name type="scientific">Novosphingobium subterraneum</name>
    <dbReference type="NCBI Taxonomy" id="48936"/>
    <lineage>
        <taxon>Bacteria</taxon>
        <taxon>Pseudomonadati</taxon>
        <taxon>Pseudomonadota</taxon>
        <taxon>Alphaproteobacteria</taxon>
        <taxon>Sphingomonadales</taxon>
        <taxon>Sphingomonadaceae</taxon>
        <taxon>Novosphingobium</taxon>
    </lineage>
</organism>
<feature type="domain" description="ABM" evidence="1">
    <location>
        <begin position="2"/>
        <end position="91"/>
    </location>
</feature>
<dbReference type="SUPFAM" id="SSF54909">
    <property type="entry name" value="Dimeric alpha+beta barrel"/>
    <property type="match status" value="1"/>
</dbReference>
<dbReference type="AlphaFoldDB" id="A0A0B8ZPQ0"/>
<protein>
    <submittedName>
        <fullName evidence="2">Antibiotic biosynthesis monooxygenase</fullName>
    </submittedName>
</protein>
<dbReference type="Pfam" id="PF03992">
    <property type="entry name" value="ABM"/>
    <property type="match status" value="1"/>
</dbReference>
<dbReference type="PANTHER" id="PTHR33336">
    <property type="entry name" value="QUINOL MONOOXYGENASE YGIN-RELATED"/>
    <property type="match status" value="1"/>
</dbReference>
<keyword evidence="2" id="KW-0560">Oxidoreductase</keyword>
<evidence type="ECO:0000313" key="3">
    <source>
        <dbReference type="Proteomes" id="UP000031338"/>
    </source>
</evidence>